<keyword evidence="3" id="KW-1185">Reference proteome</keyword>
<dbReference type="Proteomes" id="UP000675920">
    <property type="component" value="Unplaced"/>
</dbReference>
<dbReference type="PANTHER" id="PTHR34606:SF15">
    <property type="entry name" value="BON DOMAIN-CONTAINING PROTEIN"/>
    <property type="match status" value="1"/>
</dbReference>
<dbReference type="RefSeq" id="WP_028310678.1">
    <property type="nucleotide sequence ID" value="NZ_AXWS01000007.1"/>
</dbReference>
<dbReference type="PROSITE" id="PS50914">
    <property type="entry name" value="BON"/>
    <property type="match status" value="2"/>
</dbReference>
<dbReference type="InterPro" id="IPR007055">
    <property type="entry name" value="BON_dom"/>
</dbReference>
<dbReference type="Pfam" id="PF04972">
    <property type="entry name" value="BON"/>
    <property type="match status" value="2"/>
</dbReference>
<feature type="chain" id="PRO_5034595919" evidence="1">
    <location>
        <begin position="29"/>
        <end position="223"/>
    </location>
</feature>
<feature type="domain" description="BON" evidence="2">
    <location>
        <begin position="133"/>
        <end position="200"/>
    </location>
</feature>
<dbReference type="OrthoDB" id="5294487at2"/>
<evidence type="ECO:0000313" key="3">
    <source>
        <dbReference type="Proteomes" id="UP000675920"/>
    </source>
</evidence>
<evidence type="ECO:0000313" key="4">
    <source>
        <dbReference type="RefSeq" id="WP_028310678.1"/>
    </source>
</evidence>
<dbReference type="InterPro" id="IPR014004">
    <property type="entry name" value="Transpt-assoc_nodulatn_dom_bac"/>
</dbReference>
<name>A0A8B6X2X1_9BURK</name>
<proteinExistence type="predicted"/>
<accession>A0A8B6X2X1</accession>
<protein>
    <submittedName>
        <fullName evidence="4">BON domain-containing protein</fullName>
    </submittedName>
</protein>
<evidence type="ECO:0000259" key="2">
    <source>
        <dbReference type="PROSITE" id="PS50914"/>
    </source>
</evidence>
<sequence>MRLPSSLARPARTAALVLAALTAAPALTGCFAVVAAGMGGAAMSATDRRSTGSQVDDQAIELAAANRLRKRYGDNVSVSVVSYNRRALVYGQVGNDAAKDEVVRIVRGIDNVRDVIDETEITTSTPSLGTTASDTLITQKVKLSFVDAKDVFANSIKVVTERGTVYLMGIVTAREADRAAQVAAGVSSVMRVVKAFEIVSESDLANLNATRPADPVPGPTPRN</sequence>
<dbReference type="InterPro" id="IPR051686">
    <property type="entry name" value="Lipoprotein_DolP"/>
</dbReference>
<reference evidence="4" key="1">
    <citation type="journal article" date="2003" name="Trends Biochem. Sci.">
        <title>The BON domain: a putative membrane-binding domain.</title>
        <authorList>
            <person name="Yeats C."/>
            <person name="Bateman A."/>
        </authorList>
    </citation>
    <scope>NUCLEOTIDE SEQUENCE</scope>
</reference>
<keyword evidence="1" id="KW-0732">Signal</keyword>
<dbReference type="SMART" id="SM00749">
    <property type="entry name" value="BON"/>
    <property type="match status" value="2"/>
</dbReference>
<organism evidence="3 4">
    <name type="scientific">Derxia gummosa DSM 723</name>
    <dbReference type="NCBI Taxonomy" id="1121388"/>
    <lineage>
        <taxon>Bacteria</taxon>
        <taxon>Pseudomonadati</taxon>
        <taxon>Pseudomonadota</taxon>
        <taxon>Betaproteobacteria</taxon>
        <taxon>Burkholderiales</taxon>
        <taxon>Alcaligenaceae</taxon>
        <taxon>Derxia</taxon>
    </lineage>
</organism>
<reference evidence="4" key="2">
    <citation type="submission" date="2025-08" db="UniProtKB">
        <authorList>
            <consortium name="RefSeq"/>
        </authorList>
    </citation>
    <scope>IDENTIFICATION</scope>
</reference>
<feature type="domain" description="BON" evidence="2">
    <location>
        <begin position="56"/>
        <end position="123"/>
    </location>
</feature>
<dbReference type="PROSITE" id="PS51257">
    <property type="entry name" value="PROKAR_LIPOPROTEIN"/>
    <property type="match status" value="1"/>
</dbReference>
<dbReference type="AlphaFoldDB" id="A0A8B6X2X1"/>
<feature type="signal peptide" evidence="1">
    <location>
        <begin position="1"/>
        <end position="28"/>
    </location>
</feature>
<evidence type="ECO:0000256" key="1">
    <source>
        <dbReference type="SAM" id="SignalP"/>
    </source>
</evidence>
<dbReference type="PANTHER" id="PTHR34606">
    <property type="entry name" value="BON DOMAIN-CONTAINING PROTEIN"/>
    <property type="match status" value="1"/>
</dbReference>